<comment type="caution">
    <text evidence="7">The sequence shown here is derived from an EMBL/GenBank/DDBJ whole genome shotgun (WGS) entry which is preliminary data.</text>
</comment>
<evidence type="ECO:0000259" key="6">
    <source>
        <dbReference type="Pfam" id="PF00155"/>
    </source>
</evidence>
<organism evidence="7 8">
    <name type="scientific">Candidatus Roizmanbacteria bacterium GW2011_GWA2_33_33</name>
    <dbReference type="NCBI Taxonomy" id="1618476"/>
    <lineage>
        <taxon>Bacteria</taxon>
        <taxon>Candidatus Roizmaniibacteriota</taxon>
    </lineage>
</organism>
<evidence type="ECO:0000256" key="4">
    <source>
        <dbReference type="ARBA" id="ARBA00022679"/>
    </source>
</evidence>
<evidence type="ECO:0000256" key="3">
    <source>
        <dbReference type="ARBA" id="ARBA00022576"/>
    </source>
</evidence>
<proteinExistence type="inferred from homology"/>
<dbReference type="InterPro" id="IPR004839">
    <property type="entry name" value="Aminotransferase_I/II_large"/>
</dbReference>
<dbReference type="AlphaFoldDB" id="A0A0G0A442"/>
<evidence type="ECO:0000313" key="7">
    <source>
        <dbReference type="EMBL" id="KKP51554.1"/>
    </source>
</evidence>
<name>A0A0G0A442_9BACT</name>
<sequence length="498" mass="56794">MTIQNETFNYKPLPNEKEGFQVMGGSLEILRRETQIWGISKLMKLGADIPQNIMRAEQITKAIETGRQRFDILHNADIGMPMDKDLEIQPIIDQANLDAANFINEHSKYQRYTNSQGLPELRNSVANFYQKFWGLNINQSWVVASNGASEMWQRFVASQLAPGDLVMTLDPHYNPFDVDLAMKGAGWVPIKTKAENGFHFNEDDLSRAFKEKKENQPLGRIKAVYINSPANPTGVVYTEKEINILVDFALRNNLFIVMDGVYSLYNYSNNPTLMDYLKNLLEDKRKLVYNKLVFLDSMSKLATTTGERIGINFVPNDNLRDQLGRALSVRGNPQNHGQLQSSYILDRLTEDYTQNRSPEKKSILEERRKLYFHKMHLFYEQFYKNAGAHVLNKSREPEGGLYIPLLLDGNKVNALDFFDFSMNQFIGHNISDKKHATSFVPMAVTFPDGSSASFRVGDFEQAQKEIRVCIGLDVSEINDAAEALANQLIEYNLSLSKD</sequence>
<dbReference type="InterPro" id="IPR015424">
    <property type="entry name" value="PyrdxlP-dep_Trfase"/>
</dbReference>
<keyword evidence="5" id="KW-0663">Pyridoxal phosphate</keyword>
<dbReference type="CDD" id="cd00609">
    <property type="entry name" value="AAT_like"/>
    <property type="match status" value="1"/>
</dbReference>
<evidence type="ECO:0000313" key="8">
    <source>
        <dbReference type="Proteomes" id="UP000034045"/>
    </source>
</evidence>
<dbReference type="GO" id="GO:0008483">
    <property type="term" value="F:transaminase activity"/>
    <property type="evidence" value="ECO:0007669"/>
    <property type="project" value="UniProtKB-KW"/>
</dbReference>
<keyword evidence="4" id="KW-0808">Transferase</keyword>
<dbReference type="Proteomes" id="UP000034045">
    <property type="component" value="Unassembled WGS sequence"/>
</dbReference>
<dbReference type="GO" id="GO:0030170">
    <property type="term" value="F:pyridoxal phosphate binding"/>
    <property type="evidence" value="ECO:0007669"/>
    <property type="project" value="InterPro"/>
</dbReference>
<dbReference type="Pfam" id="PF00155">
    <property type="entry name" value="Aminotran_1_2"/>
    <property type="match status" value="1"/>
</dbReference>
<dbReference type="EMBL" id="LBPD01000013">
    <property type="protein sequence ID" value="KKP51554.1"/>
    <property type="molecule type" value="Genomic_DNA"/>
</dbReference>
<dbReference type="PANTHER" id="PTHR46383:SF1">
    <property type="entry name" value="ASPARTATE AMINOTRANSFERASE"/>
    <property type="match status" value="1"/>
</dbReference>
<dbReference type="Gene3D" id="3.40.640.10">
    <property type="entry name" value="Type I PLP-dependent aspartate aminotransferase-like (Major domain)"/>
    <property type="match status" value="1"/>
</dbReference>
<dbReference type="GO" id="GO:0006520">
    <property type="term" value="P:amino acid metabolic process"/>
    <property type="evidence" value="ECO:0007669"/>
    <property type="project" value="InterPro"/>
</dbReference>
<evidence type="ECO:0000256" key="5">
    <source>
        <dbReference type="ARBA" id="ARBA00022898"/>
    </source>
</evidence>
<evidence type="ECO:0000256" key="2">
    <source>
        <dbReference type="ARBA" id="ARBA00007441"/>
    </source>
</evidence>
<evidence type="ECO:0000256" key="1">
    <source>
        <dbReference type="ARBA" id="ARBA00001933"/>
    </source>
</evidence>
<gene>
    <name evidence="7" type="ORF">UR42_C0013G0005</name>
</gene>
<dbReference type="SUPFAM" id="SSF53383">
    <property type="entry name" value="PLP-dependent transferases"/>
    <property type="match status" value="1"/>
</dbReference>
<keyword evidence="3" id="KW-0032">Aminotransferase</keyword>
<protein>
    <submittedName>
        <fullName evidence="7">AspC3</fullName>
    </submittedName>
</protein>
<dbReference type="InterPro" id="IPR015421">
    <property type="entry name" value="PyrdxlP-dep_Trfase_major"/>
</dbReference>
<reference evidence="7 8" key="1">
    <citation type="journal article" date="2015" name="Nature">
        <title>rRNA introns, odd ribosomes, and small enigmatic genomes across a large radiation of phyla.</title>
        <authorList>
            <person name="Brown C.T."/>
            <person name="Hug L.A."/>
            <person name="Thomas B.C."/>
            <person name="Sharon I."/>
            <person name="Castelle C.J."/>
            <person name="Singh A."/>
            <person name="Wilkins M.J."/>
            <person name="Williams K.H."/>
            <person name="Banfield J.F."/>
        </authorList>
    </citation>
    <scope>NUCLEOTIDE SEQUENCE [LARGE SCALE GENOMIC DNA]</scope>
</reference>
<feature type="domain" description="Aminotransferase class I/classII large" evidence="6">
    <location>
        <begin position="96"/>
        <end position="370"/>
    </location>
</feature>
<dbReference type="InterPro" id="IPR050596">
    <property type="entry name" value="AspAT/PAT-like"/>
</dbReference>
<dbReference type="PANTHER" id="PTHR46383">
    <property type="entry name" value="ASPARTATE AMINOTRANSFERASE"/>
    <property type="match status" value="1"/>
</dbReference>
<accession>A0A0G0A442</accession>
<comment type="similarity">
    <text evidence="2">Belongs to the class-I pyridoxal-phosphate-dependent aminotransferase family.</text>
</comment>
<comment type="cofactor">
    <cofactor evidence="1">
        <name>pyridoxal 5'-phosphate</name>
        <dbReference type="ChEBI" id="CHEBI:597326"/>
    </cofactor>
</comment>